<feature type="region of interest" description="Disordered" evidence="2">
    <location>
        <begin position="890"/>
        <end position="931"/>
    </location>
</feature>
<dbReference type="Proteomes" id="UP001365128">
    <property type="component" value="Unassembled WGS sequence"/>
</dbReference>
<evidence type="ECO:0000256" key="2">
    <source>
        <dbReference type="SAM" id="MobiDB-lite"/>
    </source>
</evidence>
<proteinExistence type="predicted"/>
<reference evidence="3 4" key="1">
    <citation type="submission" date="2024-04" db="EMBL/GenBank/DDBJ databases">
        <title>Phyllosticta paracitricarpa is synonymous to the EU quarantine fungus P. citricarpa based on phylogenomic analyses.</title>
        <authorList>
            <consortium name="Lawrence Berkeley National Laboratory"/>
            <person name="Van Ingen-Buijs V.A."/>
            <person name="Van Westerhoven A.C."/>
            <person name="Haridas S."/>
            <person name="Skiadas P."/>
            <person name="Martin F."/>
            <person name="Groenewald J.Z."/>
            <person name="Crous P.W."/>
            <person name="Seidl M.F."/>
        </authorList>
    </citation>
    <scope>NUCLEOTIDE SEQUENCE [LARGE SCALE GENOMIC DNA]</scope>
    <source>
        <strain evidence="3 4">CBS 122670</strain>
    </source>
</reference>
<organism evidence="3 4">
    <name type="scientific">Phyllosticta citricarpa</name>
    <dbReference type="NCBI Taxonomy" id="55181"/>
    <lineage>
        <taxon>Eukaryota</taxon>
        <taxon>Fungi</taxon>
        <taxon>Dikarya</taxon>
        <taxon>Ascomycota</taxon>
        <taxon>Pezizomycotina</taxon>
        <taxon>Dothideomycetes</taxon>
        <taxon>Dothideomycetes incertae sedis</taxon>
        <taxon>Botryosphaeriales</taxon>
        <taxon>Phyllostictaceae</taxon>
        <taxon>Phyllosticta</taxon>
    </lineage>
</organism>
<gene>
    <name evidence="3" type="ORF">IWX46DRAFT_527182</name>
</gene>
<feature type="region of interest" description="Disordered" evidence="2">
    <location>
        <begin position="436"/>
        <end position="455"/>
    </location>
</feature>
<evidence type="ECO:0000313" key="3">
    <source>
        <dbReference type="EMBL" id="KAK7543436.1"/>
    </source>
</evidence>
<accession>A0ABR1M8M2</accession>
<evidence type="ECO:0000256" key="1">
    <source>
        <dbReference type="SAM" id="Coils"/>
    </source>
</evidence>
<feature type="compositionally biased region" description="Basic and acidic residues" evidence="2">
    <location>
        <begin position="299"/>
        <end position="322"/>
    </location>
</feature>
<sequence length="1365" mass="157498">MAPQCQALNLSDESPCTGAAHSYASGLFCRFHARQAHGLYKGYKRRNAELDALVANPPPYLKKTKESLNQIAFRDIDHVEELKELHTHLFYRHALLDRVIRARKLHTSRFYALDFDYGHKQYLDQLSGQKVSVLRALERLERRTAEVLYSNRKWFSWVRHLEDKEDKQREAEKKKVKQEAALFKRHWKEVEKRMRDLRKKEEEKRQQEFLDQAWRERQKLDVEDDSDDMEWDPIDDVVEDERGNYIDLIKHFLWQEADMAVNGDEESSRQPMEDINGNTAHSKQPEPPKSKSAKRNAKRKEQEAQARKPKTEPPKPGDVHIESAAEMRNRLKEGEEIKRAGGLTAIGTIDNPRGFKTAPLSDREVNMLLGQVVEIKHLLFCRLPLSHAALLPAALRANSVYDFLADEEVNNTDLRDLCLKMEQPGLQEIRDACADLGRGEDEEEDDDEKDRIAKPRNMPAGMIASAIPRHFQTERERILVQKRKKIAAEEGHGTLVDFGDIDDSGQYVVRKVRVKVCGRWIYNYPSNKAMTRSGWLPFSVIAKGCSLEDAIQLCKSWDEFSELSALALHKYFPAGAWGTWGEDHFVKQLMILGFFIYYKFDKADEMTGRHQTPRNAPGRRKHAVIEARNFICGHVKRDDPVSRRFVQYLALMTNRVVLFARDVKTGRVLVQPPKAELWLLREKNGLGRASRGEWNILKEVGPELFEELDKQRKWSFGFRDYYDICVWDLDPGESFHLLYDAVHTAYIKALRCDKPRDFWRSIMPVLRTIRSEPQTGRVRDLFPEEIEAGGMSIADSFEDGTTRNVIRAVTLDETRSGFAGGFSEKLPVQLAYTEADRLEDEILFPWENKCLALDNLRISDVEEGEEQDDKPMLADQGQIMEHFENGGFNLDNFVDDIDPEQLDLDSDCDDEDDDEDEDEDDSGISAPDPRLIRKLREAGLPPQTPYQLIDPGYDPQAMSIGKMKLATTENPTALDEQMAYEWDTQVEKEKAFAFKDSWHRSDLTANAPDIWEEATSIFWDFDYWMRREPSNMQASIECATKTFKMLSWLHVTPDCDHRIFTDMRRAINMTTLFFSASKRDDFLTTPGGSLFKESLILNQEARARTLPPDARSPLSNAKRPPEHWAPVDDILRRNPRKPPFERMPAEWDLTIRPTLAYLYRGGVICPSYGNFGEAFVTALEEPGRPAPDLFIDYRIALNHHGFSVSFADPDNLEPLLATAQKFAASHGADSCFSVLTTWSAAHFWPLTIGYGMRGDLAFYDTAGRCWEWKFVPKDMPFSERSMHKALSLRFAPFQAINSQIREKIVFRCDRVLVMGKDRHECEVLTMAAIWMITTRPWRLEVDPRKSWFGVGLDLLEGLDQKWWTC</sequence>
<feature type="region of interest" description="Disordered" evidence="2">
    <location>
        <begin position="262"/>
        <end position="322"/>
    </location>
</feature>
<feature type="compositionally biased region" description="Acidic residues" evidence="2">
    <location>
        <begin position="893"/>
        <end position="922"/>
    </location>
</feature>
<keyword evidence="4" id="KW-1185">Reference proteome</keyword>
<dbReference type="EMBL" id="JBBPDW010000020">
    <property type="protein sequence ID" value="KAK7543436.1"/>
    <property type="molecule type" value="Genomic_DNA"/>
</dbReference>
<comment type="caution">
    <text evidence="3">The sequence shown here is derived from an EMBL/GenBank/DDBJ whole genome shotgun (WGS) entry which is preliminary data.</text>
</comment>
<keyword evidence="1" id="KW-0175">Coiled coil</keyword>
<feature type="coiled-coil region" evidence="1">
    <location>
        <begin position="123"/>
        <end position="207"/>
    </location>
</feature>
<evidence type="ECO:0000313" key="4">
    <source>
        <dbReference type="Proteomes" id="UP001365128"/>
    </source>
</evidence>
<protein>
    <submittedName>
        <fullName evidence="3">Uncharacterized protein</fullName>
    </submittedName>
</protein>
<name>A0ABR1M8M2_9PEZI</name>